<dbReference type="AlphaFoldDB" id="A0A195E5M9"/>
<protein>
    <submittedName>
        <fullName evidence="2">Uncharacterized protein</fullName>
    </submittedName>
</protein>
<feature type="region of interest" description="Disordered" evidence="1">
    <location>
        <begin position="180"/>
        <end position="199"/>
    </location>
</feature>
<evidence type="ECO:0000313" key="3">
    <source>
        <dbReference type="Proteomes" id="UP000078492"/>
    </source>
</evidence>
<keyword evidence="3" id="KW-1185">Reference proteome</keyword>
<feature type="compositionally biased region" description="Basic and acidic residues" evidence="1">
    <location>
        <begin position="180"/>
        <end position="191"/>
    </location>
</feature>
<organism evidence="2 3">
    <name type="scientific">Trachymyrmex cornetzi</name>
    <dbReference type="NCBI Taxonomy" id="471704"/>
    <lineage>
        <taxon>Eukaryota</taxon>
        <taxon>Metazoa</taxon>
        <taxon>Ecdysozoa</taxon>
        <taxon>Arthropoda</taxon>
        <taxon>Hexapoda</taxon>
        <taxon>Insecta</taxon>
        <taxon>Pterygota</taxon>
        <taxon>Neoptera</taxon>
        <taxon>Endopterygota</taxon>
        <taxon>Hymenoptera</taxon>
        <taxon>Apocrita</taxon>
        <taxon>Aculeata</taxon>
        <taxon>Formicoidea</taxon>
        <taxon>Formicidae</taxon>
        <taxon>Myrmicinae</taxon>
        <taxon>Trachymyrmex</taxon>
    </lineage>
</organism>
<dbReference type="Proteomes" id="UP000078492">
    <property type="component" value="Unassembled WGS sequence"/>
</dbReference>
<evidence type="ECO:0000313" key="2">
    <source>
        <dbReference type="EMBL" id="KYN20154.1"/>
    </source>
</evidence>
<sequence length="245" mass="27540">MCVCVIQRRKKANDRGQGRGAVAAGLKKAVERRSISLFCSGLYNKFFVIKYIMKYILLNKCNKYLRITFLSSIRIQVTILQVAARVAPHFTPRYTSRRDRVEWEEIPNSIISYNWIVILRMTLHVILSGLAGSFKPPRRFSAPCPSALFPPRPRTSPLALAVAAAGADTAYTGTEGKKIGETRKGANERRGQRAIGGRGKQHRTWYPRVAEWALVFVVYTRSYPAVSRRVFGINATNVAAATDEY</sequence>
<dbReference type="EMBL" id="KQ979609">
    <property type="protein sequence ID" value="KYN20154.1"/>
    <property type="molecule type" value="Genomic_DNA"/>
</dbReference>
<gene>
    <name evidence="2" type="ORF">ALC57_07444</name>
</gene>
<reference evidence="2 3" key="1">
    <citation type="submission" date="2015-09" db="EMBL/GenBank/DDBJ databases">
        <title>Trachymyrmex cornetzi WGS genome.</title>
        <authorList>
            <person name="Nygaard S."/>
            <person name="Hu H."/>
            <person name="Boomsma J."/>
            <person name="Zhang G."/>
        </authorList>
    </citation>
    <scope>NUCLEOTIDE SEQUENCE [LARGE SCALE GENOMIC DNA]</scope>
    <source>
        <strain evidence="2">Tcor2-1</strain>
        <tissue evidence="2">Whole body</tissue>
    </source>
</reference>
<name>A0A195E5M9_9HYME</name>
<accession>A0A195E5M9</accession>
<proteinExistence type="predicted"/>
<evidence type="ECO:0000256" key="1">
    <source>
        <dbReference type="SAM" id="MobiDB-lite"/>
    </source>
</evidence>